<feature type="binding site" evidence="11">
    <location>
        <position position="352"/>
    </location>
    <ligand>
        <name>Mn(2+)</name>
        <dbReference type="ChEBI" id="CHEBI:29035"/>
    </ligand>
</feature>
<evidence type="ECO:0000256" key="12">
    <source>
        <dbReference type="PIRSR" id="PIRSR601929-3"/>
    </source>
</evidence>
<gene>
    <name evidence="15" type="ORF">POTOM_017870</name>
</gene>
<evidence type="ECO:0000256" key="7">
    <source>
        <dbReference type="ARBA" id="ARBA00023157"/>
    </source>
</evidence>
<evidence type="ECO:0000256" key="1">
    <source>
        <dbReference type="ARBA" id="ARBA00003629"/>
    </source>
</evidence>
<proteinExistence type="inferred from homology"/>
<accession>A0A8X8D503</accession>
<evidence type="ECO:0000256" key="5">
    <source>
        <dbReference type="ARBA" id="ARBA00022525"/>
    </source>
</evidence>
<dbReference type="FunFam" id="2.60.120.10:FF:000005">
    <property type="entry name" value="Germin-like protein subfamily 1 member 8"/>
    <property type="match status" value="1"/>
</dbReference>
<evidence type="ECO:0000313" key="15">
    <source>
        <dbReference type="EMBL" id="KAG6778025.1"/>
    </source>
</evidence>
<dbReference type="EMBL" id="JAAWWB010000008">
    <property type="protein sequence ID" value="KAG6778025.1"/>
    <property type="molecule type" value="Genomic_DNA"/>
</dbReference>
<feature type="binding site" evidence="10">
    <location>
        <position position="342"/>
    </location>
    <ligand>
        <name>oxalate</name>
        <dbReference type="ChEBI" id="CHEBI:30623"/>
    </ligand>
</feature>
<dbReference type="Pfam" id="PF00190">
    <property type="entry name" value="Cupin_1"/>
    <property type="match status" value="1"/>
</dbReference>
<evidence type="ECO:0000256" key="10">
    <source>
        <dbReference type="PIRSR" id="PIRSR601929-1"/>
    </source>
</evidence>
<comment type="function">
    <text evidence="1">May play a role in plant defense. Probably has no oxalate oxidase activity even if the active site is conserved.</text>
</comment>
<feature type="binding site" evidence="11">
    <location>
        <position position="345"/>
    </location>
    <ligand>
        <name>Mn(2+)</name>
        <dbReference type="ChEBI" id="CHEBI:29035"/>
    </ligand>
</feature>
<evidence type="ECO:0000256" key="9">
    <source>
        <dbReference type="ARBA" id="ARBA00023211"/>
    </source>
</evidence>
<evidence type="ECO:0000256" key="8">
    <source>
        <dbReference type="ARBA" id="ARBA00023180"/>
    </source>
</evidence>
<feature type="domain" description="Cupin type-1" evidence="14">
    <location>
        <begin position="296"/>
        <end position="447"/>
    </location>
</feature>
<name>A0A8X8D503_POPTO</name>
<dbReference type="GO" id="GO:0048046">
    <property type="term" value="C:apoplast"/>
    <property type="evidence" value="ECO:0007669"/>
    <property type="project" value="UniProtKB-SubCell"/>
</dbReference>
<feature type="binding site" evidence="10">
    <location>
        <position position="352"/>
    </location>
    <ligand>
        <name>oxalate</name>
        <dbReference type="ChEBI" id="CHEBI:30623"/>
    </ligand>
</feature>
<evidence type="ECO:0000313" key="16">
    <source>
        <dbReference type="Proteomes" id="UP000886885"/>
    </source>
</evidence>
<dbReference type="PROSITE" id="PS00725">
    <property type="entry name" value="GERMIN"/>
    <property type="match status" value="1"/>
</dbReference>
<organism evidence="15 16">
    <name type="scientific">Populus tomentosa</name>
    <name type="common">Chinese white poplar</name>
    <dbReference type="NCBI Taxonomy" id="118781"/>
    <lineage>
        <taxon>Eukaryota</taxon>
        <taxon>Viridiplantae</taxon>
        <taxon>Streptophyta</taxon>
        <taxon>Embryophyta</taxon>
        <taxon>Tracheophyta</taxon>
        <taxon>Spermatophyta</taxon>
        <taxon>Magnoliopsida</taxon>
        <taxon>eudicotyledons</taxon>
        <taxon>Gunneridae</taxon>
        <taxon>Pentapetalae</taxon>
        <taxon>rosids</taxon>
        <taxon>fabids</taxon>
        <taxon>Malpighiales</taxon>
        <taxon>Salicaceae</taxon>
        <taxon>Saliceae</taxon>
        <taxon>Populus</taxon>
    </lineage>
</organism>
<evidence type="ECO:0000256" key="13">
    <source>
        <dbReference type="SAM" id="MobiDB-lite"/>
    </source>
</evidence>
<dbReference type="GO" id="GO:0030145">
    <property type="term" value="F:manganese ion binding"/>
    <property type="evidence" value="ECO:0007669"/>
    <property type="project" value="InterPro"/>
</dbReference>
<dbReference type="InterPro" id="IPR001929">
    <property type="entry name" value="Germin"/>
</dbReference>
<evidence type="ECO:0000256" key="6">
    <source>
        <dbReference type="ARBA" id="ARBA00022723"/>
    </source>
</evidence>
<feature type="binding site" evidence="10">
    <location>
        <position position="347"/>
    </location>
    <ligand>
        <name>oxalate</name>
        <dbReference type="ChEBI" id="CHEBI:30623"/>
    </ligand>
</feature>
<dbReference type="InterPro" id="IPR006045">
    <property type="entry name" value="Cupin_1"/>
</dbReference>
<feature type="compositionally biased region" description="Basic and acidic residues" evidence="13">
    <location>
        <begin position="32"/>
        <end position="51"/>
    </location>
</feature>
<comment type="similarity">
    <text evidence="3">Belongs to the germin family.</text>
</comment>
<evidence type="ECO:0000256" key="2">
    <source>
        <dbReference type="ARBA" id="ARBA00004271"/>
    </source>
</evidence>
<keyword evidence="6 10" id="KW-0479">Metal-binding</keyword>
<feature type="disulfide bond" evidence="12">
    <location>
        <begin position="265"/>
        <end position="282"/>
    </location>
</feature>
<keyword evidence="16" id="KW-1185">Reference proteome</keyword>
<dbReference type="OrthoDB" id="1921208at2759"/>
<evidence type="ECO:0000259" key="14">
    <source>
        <dbReference type="SMART" id="SM00835"/>
    </source>
</evidence>
<dbReference type="CDD" id="cd02241">
    <property type="entry name" value="cupin_OxOx"/>
    <property type="match status" value="1"/>
</dbReference>
<dbReference type="Proteomes" id="UP000886885">
    <property type="component" value="Chromosome 4D"/>
</dbReference>
<reference evidence="15" key="1">
    <citation type="journal article" date="2020" name="bioRxiv">
        <title>Hybrid origin of Populus tomentosa Carr. identified through genome sequencing and phylogenomic analysis.</title>
        <authorList>
            <person name="An X."/>
            <person name="Gao K."/>
            <person name="Chen Z."/>
            <person name="Li J."/>
            <person name="Yang X."/>
            <person name="Yang X."/>
            <person name="Zhou J."/>
            <person name="Guo T."/>
            <person name="Zhao T."/>
            <person name="Huang S."/>
            <person name="Miao D."/>
            <person name="Khan W.U."/>
            <person name="Rao P."/>
            <person name="Ye M."/>
            <person name="Lei B."/>
            <person name="Liao W."/>
            <person name="Wang J."/>
            <person name="Ji L."/>
            <person name="Li Y."/>
            <person name="Guo B."/>
            <person name="Mustafa N.S."/>
            <person name="Li S."/>
            <person name="Yun Q."/>
            <person name="Keller S.R."/>
            <person name="Mao J."/>
            <person name="Zhang R."/>
            <person name="Strauss S.H."/>
        </authorList>
    </citation>
    <scope>NUCLEOTIDE SEQUENCE</scope>
    <source>
        <strain evidence="15">GM15</strain>
        <tissue evidence="15">Leaf</tissue>
    </source>
</reference>
<keyword evidence="8" id="KW-0325">Glycoprotein</keyword>
<dbReference type="SMART" id="SM00835">
    <property type="entry name" value="Cupin_1"/>
    <property type="match status" value="1"/>
</dbReference>
<evidence type="ECO:0000256" key="4">
    <source>
        <dbReference type="ARBA" id="ARBA00022523"/>
    </source>
</evidence>
<evidence type="ECO:0000256" key="3">
    <source>
        <dbReference type="ARBA" id="ARBA00007456"/>
    </source>
</evidence>
<feature type="region of interest" description="Disordered" evidence="13">
    <location>
        <begin position="16"/>
        <end position="51"/>
    </location>
</feature>
<comment type="subcellular location">
    <subcellularLocation>
        <location evidence="2">Secreted</location>
        <location evidence="2">Extracellular space</location>
        <location evidence="2">Apoplast</location>
    </subcellularLocation>
</comment>
<dbReference type="AlphaFoldDB" id="A0A8X8D503"/>
<keyword evidence="4" id="KW-0052">Apoplast</keyword>
<feature type="binding site" evidence="11">
    <location>
        <position position="393"/>
    </location>
    <ligand>
        <name>Mn(2+)</name>
        <dbReference type="ChEBI" id="CHEBI:29035"/>
    </ligand>
</feature>
<sequence length="458" mass="50509">MGGVLLKSEEEALYTNKDSGNFKQYDNGGFKRSNDKTRNHQGEGSNRVRGEEDKLAMTIRQTKFMENNVVTSKNEEEWDVAKEDELIQLDLGEYNGSDDVKKGDCKEEILLTKENLSVRFQMKELKHFLGLEIDNTHKGIVHQKSYSRDLLKRFGMVNYKPISTLMEAKAKVYTLKGEDLEDVTIYRQLVVPPMSAATFGDSTVVMTSHDPKKIVDLVLTPHPKYNPRKRENDMKVANLLGVLALLALASSFATAYDPSPLQDICVAINDTDSAVLVNGKFCKNPSLYTPDDFSFSGFDVPGDTSNQLGVHVNIVTADLMPGLNTLGVSMARIDFAPNGGLNPPHYHPRASEILLVLKGTLYAGFVTSNPDHRLFAKILKPGDLIVFPFGLVHFQLNIGKTPAVAIAALTSQNPGVNTVANAIFGASPSIDPAVITTAFHLDKQLVEDLQTQEWVNPT</sequence>
<feature type="binding site" evidence="11">
    <location>
        <position position="347"/>
    </location>
    <ligand>
        <name>Mn(2+)</name>
        <dbReference type="ChEBI" id="CHEBI:29035"/>
    </ligand>
</feature>
<comment type="caution">
    <text evidence="15">The sequence shown here is derived from an EMBL/GenBank/DDBJ whole genome shotgun (WGS) entry which is preliminary data.</text>
</comment>
<evidence type="ECO:0000256" key="11">
    <source>
        <dbReference type="PIRSR" id="PIRSR601929-2"/>
    </source>
</evidence>
<dbReference type="InterPro" id="IPR019780">
    <property type="entry name" value="Germin_Mn-BS"/>
</dbReference>
<keyword evidence="9 10" id="KW-0464">Manganese</keyword>
<keyword evidence="7 12" id="KW-1015">Disulfide bond</keyword>
<protein>
    <recommendedName>
        <fullName evidence="14">Cupin type-1 domain-containing protein</fullName>
    </recommendedName>
</protein>
<dbReference type="PANTHER" id="PTHR31238">
    <property type="entry name" value="GERMIN-LIKE PROTEIN SUBFAMILY 3 MEMBER 3"/>
    <property type="match status" value="1"/>
</dbReference>
<keyword evidence="5" id="KW-0964">Secreted</keyword>